<dbReference type="SUPFAM" id="SSF51905">
    <property type="entry name" value="FAD/NAD(P)-binding domain"/>
    <property type="match status" value="1"/>
</dbReference>
<dbReference type="Gene3D" id="3.50.50.60">
    <property type="entry name" value="FAD/NAD(P)-binding domain"/>
    <property type="match status" value="1"/>
</dbReference>
<comment type="caution">
    <text evidence="4">The sequence shown here is derived from an EMBL/GenBank/DDBJ whole genome shotgun (WGS) entry which is preliminary data.</text>
</comment>
<keyword evidence="2" id="KW-0812">Transmembrane</keyword>
<dbReference type="PRINTS" id="PR00368">
    <property type="entry name" value="FADPNR"/>
</dbReference>
<proteinExistence type="predicted"/>
<dbReference type="Pfam" id="PF13462">
    <property type="entry name" value="Thioredoxin_4"/>
    <property type="match status" value="1"/>
</dbReference>
<protein>
    <recommendedName>
        <fullName evidence="3">Thioredoxin domain-containing protein</fullName>
    </recommendedName>
</protein>
<dbReference type="PANTHER" id="PTHR43539:SF78">
    <property type="entry name" value="FLAVIN-CONTAINING MONOOXYGENASE"/>
    <property type="match status" value="1"/>
</dbReference>
<dbReference type="InterPro" id="IPR012336">
    <property type="entry name" value="Thioredoxin-like_fold"/>
</dbReference>
<dbReference type="InterPro" id="IPR036249">
    <property type="entry name" value="Thioredoxin-like_sf"/>
</dbReference>
<feature type="domain" description="Thioredoxin" evidence="3">
    <location>
        <begin position="28"/>
        <end position="169"/>
    </location>
</feature>
<keyword evidence="1" id="KW-0560">Oxidoreductase</keyword>
<organism evidence="4 5">
    <name type="scientific">Lucilia cuprina</name>
    <name type="common">Green bottle fly</name>
    <name type="synonym">Australian sheep blowfly</name>
    <dbReference type="NCBI Taxonomy" id="7375"/>
    <lineage>
        <taxon>Eukaryota</taxon>
        <taxon>Metazoa</taxon>
        <taxon>Ecdysozoa</taxon>
        <taxon>Arthropoda</taxon>
        <taxon>Hexapoda</taxon>
        <taxon>Insecta</taxon>
        <taxon>Pterygota</taxon>
        <taxon>Neoptera</taxon>
        <taxon>Endopterygota</taxon>
        <taxon>Diptera</taxon>
        <taxon>Brachycera</taxon>
        <taxon>Muscomorpha</taxon>
        <taxon>Oestroidea</taxon>
        <taxon>Calliphoridae</taxon>
        <taxon>Luciliinae</taxon>
        <taxon>Lucilia</taxon>
    </lineage>
</organism>
<evidence type="ECO:0000256" key="2">
    <source>
        <dbReference type="SAM" id="Phobius"/>
    </source>
</evidence>
<dbReference type="EMBL" id="JRES01001082">
    <property type="protein sequence ID" value="KNC25688.1"/>
    <property type="molecule type" value="Genomic_DNA"/>
</dbReference>
<keyword evidence="5" id="KW-1185">Reference proteome</keyword>
<dbReference type="Proteomes" id="UP000037069">
    <property type="component" value="Unassembled WGS sequence"/>
</dbReference>
<reference evidence="4 5" key="1">
    <citation type="journal article" date="2015" name="Nat. Commun.">
        <title>Lucilia cuprina genome unlocks parasitic fly biology to underpin future interventions.</title>
        <authorList>
            <person name="Anstead C.A."/>
            <person name="Korhonen P.K."/>
            <person name="Young N.D."/>
            <person name="Hall R.S."/>
            <person name="Jex A.R."/>
            <person name="Murali S.C."/>
            <person name="Hughes D.S."/>
            <person name="Lee S.F."/>
            <person name="Perry T."/>
            <person name="Stroehlein A.J."/>
            <person name="Ansell B.R."/>
            <person name="Breugelmans B."/>
            <person name="Hofmann A."/>
            <person name="Qu J."/>
            <person name="Dugan S."/>
            <person name="Lee S.L."/>
            <person name="Chao H."/>
            <person name="Dinh H."/>
            <person name="Han Y."/>
            <person name="Doddapaneni H.V."/>
            <person name="Worley K.C."/>
            <person name="Muzny D.M."/>
            <person name="Ioannidis P."/>
            <person name="Waterhouse R.M."/>
            <person name="Zdobnov E.M."/>
            <person name="James P.J."/>
            <person name="Bagnall N.H."/>
            <person name="Kotze A.C."/>
            <person name="Gibbs R.A."/>
            <person name="Richards S."/>
            <person name="Batterham P."/>
            <person name="Gasser R.B."/>
        </authorList>
    </citation>
    <scope>NUCLEOTIDE SEQUENCE [LARGE SCALE GENOMIC DNA]</scope>
    <source>
        <strain evidence="4 5">LS</strain>
        <tissue evidence="4">Full body</tissue>
    </source>
</reference>
<dbReference type="InterPro" id="IPR050982">
    <property type="entry name" value="Auxin_biosynth/cation_transpt"/>
</dbReference>
<dbReference type="AlphaFoldDB" id="A0A0L0C081"/>
<keyword evidence="2" id="KW-1133">Transmembrane helix</keyword>
<gene>
    <name evidence="4" type="ORF">FF38_03554</name>
</gene>
<evidence type="ECO:0000256" key="1">
    <source>
        <dbReference type="ARBA" id="ARBA00023002"/>
    </source>
</evidence>
<dbReference type="Gene3D" id="3.40.30.10">
    <property type="entry name" value="Glutaredoxin"/>
    <property type="match status" value="1"/>
</dbReference>
<accession>A0A0L0C081</accession>
<sequence>MKTPVKATLVTIAVVVVMVIAALIYVLVNQSQSAPPSSGGGDASPQVVRESSHVLDDGGEGAVTLVEFLDFECEACGAFFPIVEDMREQFAGEITYVVRYFPLPGHFNSKNAAVAAEAAAQQDRFEDMYVRLFETQAEWGEAQESRADLFRGFAEEIGLDMAAYDAAVADPATAERVELDFEEGQALGVSSTPTFFLDERHPGCGERWPVMRAGLTHRRAIIVGAGQSGLAVAAALAAEGLRPQHEFVVIDAASTGQRSWSSRWHSMELLSDARHSALSPRRLLGDQRRHPRVDEMADYLTFVEAGLGVETVWGIQATGVEHRGNGSTLLLSTTAGEVQTRNVICATGAAAHPRIPEWASLLTMPGVVLHSSEYLYPKQIPVGDVLIVGGGNSGVQLARELSASHTVTLSVRTRRQHRPAMSYPAAAGERVPLFSRERRPEPIFGDSYEQLRRVGVTIAAAVQDAAGAGVTFADGTQASPRS</sequence>
<feature type="non-terminal residue" evidence="4">
    <location>
        <position position="482"/>
    </location>
</feature>
<feature type="transmembrane region" description="Helical" evidence="2">
    <location>
        <begin position="7"/>
        <end position="28"/>
    </location>
</feature>
<evidence type="ECO:0000313" key="5">
    <source>
        <dbReference type="Proteomes" id="UP000037069"/>
    </source>
</evidence>
<keyword evidence="2" id="KW-0472">Membrane</keyword>
<dbReference type="PROSITE" id="PS51352">
    <property type="entry name" value="THIOREDOXIN_2"/>
    <property type="match status" value="1"/>
</dbReference>
<dbReference type="InterPro" id="IPR036188">
    <property type="entry name" value="FAD/NAD-bd_sf"/>
</dbReference>
<dbReference type="GO" id="GO:0004497">
    <property type="term" value="F:monooxygenase activity"/>
    <property type="evidence" value="ECO:0007669"/>
    <property type="project" value="TreeGrafter"/>
</dbReference>
<dbReference type="GO" id="GO:0050660">
    <property type="term" value="F:flavin adenine dinucleotide binding"/>
    <property type="evidence" value="ECO:0007669"/>
    <property type="project" value="TreeGrafter"/>
</dbReference>
<name>A0A0L0C081_LUCCU</name>
<dbReference type="InterPro" id="IPR013766">
    <property type="entry name" value="Thioredoxin_domain"/>
</dbReference>
<evidence type="ECO:0000259" key="3">
    <source>
        <dbReference type="PROSITE" id="PS51352"/>
    </source>
</evidence>
<dbReference type="SUPFAM" id="SSF52833">
    <property type="entry name" value="Thioredoxin-like"/>
    <property type="match status" value="1"/>
</dbReference>
<evidence type="ECO:0000313" key="4">
    <source>
        <dbReference type="EMBL" id="KNC25688.1"/>
    </source>
</evidence>
<dbReference type="PRINTS" id="PR00469">
    <property type="entry name" value="PNDRDTASEII"/>
</dbReference>
<dbReference type="Pfam" id="PF13738">
    <property type="entry name" value="Pyr_redox_3"/>
    <property type="match status" value="1"/>
</dbReference>
<dbReference type="PANTHER" id="PTHR43539">
    <property type="entry name" value="FLAVIN-BINDING MONOOXYGENASE-LIKE PROTEIN (AFU_ORTHOLOGUE AFUA_4G09220)"/>
    <property type="match status" value="1"/>
</dbReference>
<dbReference type="STRING" id="7375.A0A0L0C081"/>